<reference evidence="1 2" key="1">
    <citation type="journal article" date="2015" name="Genome Announc.">
        <title>Complete Genome Sequence of the Type Strain Corynebacterium testudinoris DSM 44614, Recovered from Necrotic Lesions in the Mouth of a Tortoise.</title>
        <authorList>
            <person name="Ruckert C."/>
            <person name="Kriete M."/>
            <person name="Jaenicke S."/>
            <person name="Winkler A."/>
            <person name="Tauch A."/>
        </authorList>
    </citation>
    <scope>NUCLEOTIDE SEQUENCE [LARGE SCALE GENOMIC DNA]</scope>
    <source>
        <strain evidence="1 2">DSM 44614</strain>
    </source>
</reference>
<proteinExistence type="predicted"/>
<accession>A0A0G3H4H8</accession>
<evidence type="ECO:0000313" key="2">
    <source>
        <dbReference type="Proteomes" id="UP000035540"/>
    </source>
</evidence>
<dbReference type="AlphaFoldDB" id="A0A0G3H4H8"/>
<dbReference type="EMBL" id="CP011545">
    <property type="protein sequence ID" value="AKK07620.1"/>
    <property type="molecule type" value="Genomic_DNA"/>
</dbReference>
<organism evidence="1 2">
    <name type="scientific">Corynebacterium testudinoris</name>
    <dbReference type="NCBI Taxonomy" id="136857"/>
    <lineage>
        <taxon>Bacteria</taxon>
        <taxon>Bacillati</taxon>
        <taxon>Actinomycetota</taxon>
        <taxon>Actinomycetes</taxon>
        <taxon>Mycobacteriales</taxon>
        <taxon>Corynebacteriaceae</taxon>
        <taxon>Corynebacterium</taxon>
    </lineage>
</organism>
<protein>
    <submittedName>
        <fullName evidence="1">Uncharacterized protein</fullName>
    </submittedName>
</protein>
<gene>
    <name evidence="1" type="ORF">CTEST_00750</name>
</gene>
<dbReference type="Proteomes" id="UP000035540">
    <property type="component" value="Chromosome"/>
</dbReference>
<evidence type="ECO:0000313" key="1">
    <source>
        <dbReference type="EMBL" id="AKK07620.1"/>
    </source>
</evidence>
<name>A0A0G3H4H8_9CORY</name>
<sequence length="165" mass="17551">MEHPLIAVVDKQPDCTVVWHVQTAPDGPSASGMLAGAWIVGDGFVDPDRLGDLTASAYVLDTAQPLTELVGALLAAVADIKAAVTAAKEDNPKLTAPVWAVPSGTVDAEKLRDAYRGEPVAENAWVYATAVAELVEAWHTIEGQRRSRKFLQEALGAQTRPFPLP</sequence>
<dbReference type="KEGG" id="cted:CTEST_00750"/>
<dbReference type="OrthoDB" id="4410665at2"/>
<reference evidence="2" key="2">
    <citation type="submission" date="2015-05" db="EMBL/GenBank/DDBJ databases">
        <title>Complete genome sequence of Corynebacterium testudinoris DSM 44614, recovered from necrotic lesions in the mouth of a tortoise.</title>
        <authorList>
            <person name="Ruckert C."/>
            <person name="Albersmeier A."/>
            <person name="Winkler A."/>
            <person name="Tauch A."/>
        </authorList>
    </citation>
    <scope>NUCLEOTIDE SEQUENCE [LARGE SCALE GENOMIC DNA]</scope>
    <source>
        <strain evidence="2">DSM 44614</strain>
    </source>
</reference>
<dbReference type="PATRIC" id="fig|136857.5.peg.150"/>
<dbReference type="STRING" id="136857.CTEST_00750"/>
<keyword evidence="2" id="KW-1185">Reference proteome</keyword>
<dbReference type="RefSeq" id="WP_144413184.1">
    <property type="nucleotide sequence ID" value="NZ_CP011545.1"/>
</dbReference>